<sequence>MNSILQQIIDKSRQATAGGAAAISHGELIAAALALDRPEWLADMGLTLADAIDRLGPDWLAQIPAAARQLQSEQRQVSQMLDRASNAAAAEALLDAPEVELAGELVTYGHAPGYRDVDLVFNVRRLTSGGRQRPTRLMLRLRPADGEPVARHVRDVHRSAWGRPGELPLDASADEGRPLWIDRL</sequence>
<evidence type="ECO:0000313" key="3">
    <source>
        <dbReference type="Proteomes" id="UP001597033"/>
    </source>
</evidence>
<keyword evidence="3" id="KW-1185">Reference proteome</keyword>
<feature type="domain" description="Half a barrel" evidence="1">
    <location>
        <begin position="102"/>
        <end position="181"/>
    </location>
</feature>
<dbReference type="Proteomes" id="UP001597033">
    <property type="component" value="Unassembled WGS sequence"/>
</dbReference>
<evidence type="ECO:0000313" key="2">
    <source>
        <dbReference type="EMBL" id="MFD1043235.1"/>
    </source>
</evidence>
<dbReference type="InterPro" id="IPR056469">
    <property type="entry name" value="HAB_dom"/>
</dbReference>
<dbReference type="EMBL" id="JBHTKN010000008">
    <property type="protein sequence ID" value="MFD1043235.1"/>
    <property type="molecule type" value="Genomic_DNA"/>
</dbReference>
<organism evidence="2 3">
    <name type="scientific">Pseudoxanthomonas kaohsiungensis</name>
    <dbReference type="NCBI Taxonomy" id="283923"/>
    <lineage>
        <taxon>Bacteria</taxon>
        <taxon>Pseudomonadati</taxon>
        <taxon>Pseudomonadota</taxon>
        <taxon>Gammaproteobacteria</taxon>
        <taxon>Lysobacterales</taxon>
        <taxon>Lysobacteraceae</taxon>
        <taxon>Pseudoxanthomonas</taxon>
    </lineage>
</organism>
<dbReference type="Pfam" id="PF24721">
    <property type="entry name" value="HAB"/>
    <property type="match status" value="1"/>
</dbReference>
<evidence type="ECO:0000259" key="1">
    <source>
        <dbReference type="Pfam" id="PF24721"/>
    </source>
</evidence>
<gene>
    <name evidence="2" type="ORF">ACFQ2N_12850</name>
</gene>
<comment type="caution">
    <text evidence="2">The sequence shown here is derived from an EMBL/GenBank/DDBJ whole genome shotgun (WGS) entry which is preliminary data.</text>
</comment>
<dbReference type="RefSeq" id="WP_162377043.1">
    <property type="nucleotide sequence ID" value="NZ_JBHTKN010000008.1"/>
</dbReference>
<accession>A0ABW3LZA3</accession>
<protein>
    <recommendedName>
        <fullName evidence="1">Half a barrel domain-containing protein</fullName>
    </recommendedName>
</protein>
<reference evidence="3" key="1">
    <citation type="journal article" date="2019" name="Int. J. Syst. Evol. Microbiol.">
        <title>The Global Catalogue of Microorganisms (GCM) 10K type strain sequencing project: providing services to taxonomists for standard genome sequencing and annotation.</title>
        <authorList>
            <consortium name="The Broad Institute Genomics Platform"/>
            <consortium name="The Broad Institute Genome Sequencing Center for Infectious Disease"/>
            <person name="Wu L."/>
            <person name="Ma J."/>
        </authorList>
    </citation>
    <scope>NUCLEOTIDE SEQUENCE [LARGE SCALE GENOMIC DNA]</scope>
    <source>
        <strain evidence="3">CCUG 55854</strain>
    </source>
</reference>
<proteinExistence type="predicted"/>
<name>A0ABW3LZA3_9GAMM</name>